<dbReference type="Pfam" id="PF02518">
    <property type="entry name" value="HATPase_c"/>
    <property type="match status" value="1"/>
</dbReference>
<dbReference type="CDD" id="cd00082">
    <property type="entry name" value="HisKA"/>
    <property type="match status" value="1"/>
</dbReference>
<comment type="caution">
    <text evidence="10">The sequence shown here is derived from an EMBL/GenBank/DDBJ whole genome shotgun (WGS) entry which is preliminary data.</text>
</comment>
<dbReference type="SMART" id="SM00387">
    <property type="entry name" value="HATPase_c"/>
    <property type="match status" value="1"/>
</dbReference>
<keyword evidence="6" id="KW-0418">Kinase</keyword>
<dbReference type="Gene3D" id="3.30.565.10">
    <property type="entry name" value="Histidine kinase-like ATPase, C-terminal domain"/>
    <property type="match status" value="1"/>
</dbReference>
<comment type="subcellular location">
    <subcellularLocation>
        <location evidence="2">Membrane</location>
    </subcellularLocation>
</comment>
<dbReference type="Pfam" id="PF00512">
    <property type="entry name" value="HisKA"/>
    <property type="match status" value="1"/>
</dbReference>
<feature type="transmembrane region" description="Helical" evidence="7">
    <location>
        <begin position="182"/>
        <end position="211"/>
    </location>
</feature>
<comment type="catalytic activity">
    <reaction evidence="1">
        <text>ATP + protein L-histidine = ADP + protein N-phospho-L-histidine.</text>
        <dbReference type="EC" id="2.7.13.3"/>
    </reaction>
</comment>
<dbReference type="SUPFAM" id="SSF55874">
    <property type="entry name" value="ATPase domain of HSP90 chaperone/DNA topoisomerase II/histidine kinase"/>
    <property type="match status" value="1"/>
</dbReference>
<feature type="domain" description="Histidine kinase" evidence="8">
    <location>
        <begin position="534"/>
        <end position="833"/>
    </location>
</feature>
<dbReference type="CDD" id="cd06225">
    <property type="entry name" value="HAMP"/>
    <property type="match status" value="1"/>
</dbReference>
<dbReference type="PRINTS" id="PR00344">
    <property type="entry name" value="BCTRLSENSOR"/>
</dbReference>
<name>A0A4R9M1X5_9LEPT</name>
<keyword evidence="11" id="KW-1185">Reference proteome</keyword>
<evidence type="ECO:0000256" key="3">
    <source>
        <dbReference type="ARBA" id="ARBA00012438"/>
    </source>
</evidence>
<dbReference type="GO" id="GO:0016020">
    <property type="term" value="C:membrane"/>
    <property type="evidence" value="ECO:0007669"/>
    <property type="project" value="UniProtKB-SubCell"/>
</dbReference>
<dbReference type="InterPro" id="IPR003661">
    <property type="entry name" value="HisK_dim/P_dom"/>
</dbReference>
<feature type="transmembrane region" description="Helical" evidence="7">
    <location>
        <begin position="415"/>
        <end position="437"/>
    </location>
</feature>
<feature type="domain" description="HAMP" evidence="9">
    <location>
        <begin position="440"/>
        <end position="492"/>
    </location>
</feature>
<evidence type="ECO:0000256" key="1">
    <source>
        <dbReference type="ARBA" id="ARBA00000085"/>
    </source>
</evidence>
<sequence>MRRTIVQHFSAAHYSLFYPLFVFDLPSPSKSRRSERGRALFLNFYSFYYFGLCLVSATAFLYFFSERKTLPRSFLGFLTFLGCLFLWSLTWAICNSFLSPWTAYVFVFLKNPAVVFLGNSLIATAFHFQGDNFPRQREIVGRISLALTLFAILGNGVGFFFREIKFETKMEFYVPEQSSSHFWVQMSIIIIALTLCIQLIATLTVLTIKLIHSSRSIRIKIRNFLFAILAIFSLAVADMLVDLGYIEKSTYLFILTNVTIIAVTVIILSSLNQENIPSTVGFKVMTFNITLMYLTLSVIANILFNRYKIDFQTDMNREKEIVRSQIERNNFYPIIYQSDLVIDLEAKRFRINKLQKPYSDLKIPAMDSIPFYEFRIFQLYPNPDGIFWVSSFYANNTSFMTAISYRDYRKNIEPIVIWLIITLLISLMLVFLLYPLLHKKNIVEPLNLLLDGIRKMQKGDLDVRVEVLTQDEIGQITSSFNQMIYRVKTSHDDLEQKIQMRTVELHDKLKELKETQSQLVLAERMSTLGKIAASVAHEINNPLAAIKASASFLRSETVLSPPSSEKAQDATNIRIANELIFGNKPKSNLEGGKKIKKKREMERFFESLDYLDPAGLADTCSDLGIESIEEEHKSLFQTEAGKEIFVRTLERAQVMFHLSIIETAVKRASKIVFALKHYSYAGPKENKTVFSLMEGIDAVIVMYSATWKQGIEIETEYSDETTVLGYPDELVQVWTNLIYNAVQACPPHNGKIKIQVSRTDRDAFVSIRDNGNGISQENLDLIFEPFFTTKELGMGTGLGLPIVKKIIENHEGEISVESQPGDTIFRIRLPLHL</sequence>
<feature type="transmembrane region" description="Helical" evidence="7">
    <location>
        <begin position="223"/>
        <end position="245"/>
    </location>
</feature>
<dbReference type="InterPro" id="IPR036097">
    <property type="entry name" value="HisK_dim/P_sf"/>
</dbReference>
<dbReference type="Pfam" id="PF00672">
    <property type="entry name" value="HAMP"/>
    <property type="match status" value="1"/>
</dbReference>
<dbReference type="PROSITE" id="PS50885">
    <property type="entry name" value="HAMP"/>
    <property type="match status" value="1"/>
</dbReference>
<dbReference type="Gene3D" id="1.10.287.130">
    <property type="match status" value="1"/>
</dbReference>
<evidence type="ECO:0000256" key="4">
    <source>
        <dbReference type="ARBA" id="ARBA00022553"/>
    </source>
</evidence>
<evidence type="ECO:0000313" key="11">
    <source>
        <dbReference type="Proteomes" id="UP000298058"/>
    </source>
</evidence>
<evidence type="ECO:0000259" key="9">
    <source>
        <dbReference type="PROSITE" id="PS50885"/>
    </source>
</evidence>
<evidence type="ECO:0000256" key="7">
    <source>
        <dbReference type="SAM" id="Phobius"/>
    </source>
</evidence>
<dbReference type="Gene3D" id="6.10.340.10">
    <property type="match status" value="1"/>
</dbReference>
<accession>A0A4R9M1X5</accession>
<dbReference type="EC" id="2.7.13.3" evidence="3"/>
<organism evidence="10 11">
    <name type="scientific">Leptospira idonii</name>
    <dbReference type="NCBI Taxonomy" id="1193500"/>
    <lineage>
        <taxon>Bacteria</taxon>
        <taxon>Pseudomonadati</taxon>
        <taxon>Spirochaetota</taxon>
        <taxon>Spirochaetia</taxon>
        <taxon>Leptospirales</taxon>
        <taxon>Leptospiraceae</taxon>
        <taxon>Leptospira</taxon>
    </lineage>
</organism>
<dbReference type="InterPro" id="IPR003594">
    <property type="entry name" value="HATPase_dom"/>
</dbReference>
<evidence type="ECO:0000259" key="8">
    <source>
        <dbReference type="PROSITE" id="PS50109"/>
    </source>
</evidence>
<dbReference type="SUPFAM" id="SSF158472">
    <property type="entry name" value="HAMP domain-like"/>
    <property type="match status" value="1"/>
</dbReference>
<feature type="transmembrane region" description="Helical" evidence="7">
    <location>
        <begin position="104"/>
        <end position="128"/>
    </location>
</feature>
<feature type="transmembrane region" description="Helical" evidence="7">
    <location>
        <begin position="284"/>
        <end position="304"/>
    </location>
</feature>
<evidence type="ECO:0000256" key="5">
    <source>
        <dbReference type="ARBA" id="ARBA00022679"/>
    </source>
</evidence>
<feature type="transmembrane region" description="Helical" evidence="7">
    <location>
        <begin position="77"/>
        <end position="98"/>
    </location>
</feature>
<keyword evidence="7" id="KW-0472">Membrane</keyword>
<dbReference type="GO" id="GO:0000155">
    <property type="term" value="F:phosphorelay sensor kinase activity"/>
    <property type="evidence" value="ECO:0007669"/>
    <property type="project" value="InterPro"/>
</dbReference>
<dbReference type="InterPro" id="IPR005467">
    <property type="entry name" value="His_kinase_dom"/>
</dbReference>
<dbReference type="SMART" id="SM00304">
    <property type="entry name" value="HAMP"/>
    <property type="match status" value="1"/>
</dbReference>
<gene>
    <name evidence="10" type="ORF">EHS15_02465</name>
</gene>
<keyword evidence="7" id="KW-1133">Transmembrane helix</keyword>
<dbReference type="InterPro" id="IPR036890">
    <property type="entry name" value="HATPase_C_sf"/>
</dbReference>
<dbReference type="AlphaFoldDB" id="A0A4R9M1X5"/>
<reference evidence="10" key="1">
    <citation type="journal article" date="2019" name="PLoS Negl. Trop. Dis.">
        <title>Revisiting the worldwide diversity of Leptospira species in the environment.</title>
        <authorList>
            <person name="Vincent A.T."/>
            <person name="Schiettekatte O."/>
            <person name="Bourhy P."/>
            <person name="Veyrier F.J."/>
            <person name="Picardeau M."/>
        </authorList>
    </citation>
    <scope>NUCLEOTIDE SEQUENCE [LARGE SCALE GENOMIC DNA]</scope>
    <source>
        <strain evidence="10">201300427</strain>
    </source>
</reference>
<dbReference type="PROSITE" id="PS50109">
    <property type="entry name" value="HIS_KIN"/>
    <property type="match status" value="1"/>
</dbReference>
<feature type="transmembrane region" description="Helical" evidence="7">
    <location>
        <begin position="140"/>
        <end position="162"/>
    </location>
</feature>
<dbReference type="PANTHER" id="PTHR43065">
    <property type="entry name" value="SENSOR HISTIDINE KINASE"/>
    <property type="match status" value="1"/>
</dbReference>
<dbReference type="SUPFAM" id="SSF47384">
    <property type="entry name" value="Homodimeric domain of signal transducing histidine kinase"/>
    <property type="match status" value="1"/>
</dbReference>
<proteinExistence type="predicted"/>
<evidence type="ECO:0000256" key="2">
    <source>
        <dbReference type="ARBA" id="ARBA00004370"/>
    </source>
</evidence>
<dbReference type="OrthoDB" id="9813151at2"/>
<dbReference type="PANTHER" id="PTHR43065:SF48">
    <property type="entry name" value="HISTIDINE KINASE"/>
    <property type="match status" value="1"/>
</dbReference>
<evidence type="ECO:0000256" key="6">
    <source>
        <dbReference type="ARBA" id="ARBA00022777"/>
    </source>
</evidence>
<evidence type="ECO:0000313" key="10">
    <source>
        <dbReference type="EMBL" id="TGN20740.1"/>
    </source>
</evidence>
<feature type="transmembrane region" description="Helical" evidence="7">
    <location>
        <begin position="47"/>
        <end position="65"/>
    </location>
</feature>
<keyword evidence="5" id="KW-0808">Transferase</keyword>
<keyword evidence="7" id="KW-0812">Transmembrane</keyword>
<feature type="transmembrane region" description="Helical" evidence="7">
    <location>
        <begin position="251"/>
        <end position="272"/>
    </location>
</feature>
<dbReference type="Proteomes" id="UP000298058">
    <property type="component" value="Unassembled WGS sequence"/>
</dbReference>
<dbReference type="InterPro" id="IPR004358">
    <property type="entry name" value="Sig_transdc_His_kin-like_C"/>
</dbReference>
<dbReference type="EMBL" id="RQHW01000008">
    <property type="protein sequence ID" value="TGN20740.1"/>
    <property type="molecule type" value="Genomic_DNA"/>
</dbReference>
<dbReference type="InterPro" id="IPR003660">
    <property type="entry name" value="HAMP_dom"/>
</dbReference>
<keyword evidence="4" id="KW-0597">Phosphoprotein</keyword>
<protein>
    <recommendedName>
        <fullName evidence="3">histidine kinase</fullName>
        <ecNumber evidence="3">2.7.13.3</ecNumber>
    </recommendedName>
</protein>